<reference evidence="1" key="1">
    <citation type="journal article" date="2023" name="G3 (Bethesda)">
        <title>A reference genome for the long-term kleptoplast-retaining sea slug Elysia crispata morphotype clarki.</title>
        <authorList>
            <person name="Eastman K.E."/>
            <person name="Pendleton A.L."/>
            <person name="Shaikh M.A."/>
            <person name="Suttiyut T."/>
            <person name="Ogas R."/>
            <person name="Tomko P."/>
            <person name="Gavelis G."/>
            <person name="Widhalm J.R."/>
            <person name="Wisecaver J.H."/>
        </authorList>
    </citation>
    <scope>NUCLEOTIDE SEQUENCE</scope>
    <source>
        <strain evidence="1">ECLA1</strain>
    </source>
</reference>
<comment type="caution">
    <text evidence="1">The sequence shown here is derived from an EMBL/GenBank/DDBJ whole genome shotgun (WGS) entry which is preliminary data.</text>
</comment>
<dbReference type="Proteomes" id="UP001283361">
    <property type="component" value="Unassembled WGS sequence"/>
</dbReference>
<dbReference type="AlphaFoldDB" id="A0AAE0XWW1"/>
<evidence type="ECO:0000313" key="1">
    <source>
        <dbReference type="EMBL" id="KAK3717543.1"/>
    </source>
</evidence>
<gene>
    <name evidence="1" type="ORF">RRG08_032025</name>
</gene>
<name>A0AAE0XWW1_9GAST</name>
<protein>
    <submittedName>
        <fullName evidence="1">Uncharacterized protein</fullName>
    </submittedName>
</protein>
<proteinExistence type="predicted"/>
<dbReference type="EMBL" id="JAWDGP010007454">
    <property type="protein sequence ID" value="KAK3717543.1"/>
    <property type="molecule type" value="Genomic_DNA"/>
</dbReference>
<keyword evidence="2" id="KW-1185">Reference proteome</keyword>
<accession>A0AAE0XWW1</accession>
<organism evidence="1 2">
    <name type="scientific">Elysia crispata</name>
    <name type="common">lettuce slug</name>
    <dbReference type="NCBI Taxonomy" id="231223"/>
    <lineage>
        <taxon>Eukaryota</taxon>
        <taxon>Metazoa</taxon>
        <taxon>Spiralia</taxon>
        <taxon>Lophotrochozoa</taxon>
        <taxon>Mollusca</taxon>
        <taxon>Gastropoda</taxon>
        <taxon>Heterobranchia</taxon>
        <taxon>Euthyneura</taxon>
        <taxon>Panpulmonata</taxon>
        <taxon>Sacoglossa</taxon>
        <taxon>Placobranchoidea</taxon>
        <taxon>Plakobranchidae</taxon>
        <taxon>Elysia</taxon>
    </lineage>
</organism>
<sequence>MPLLPSRFSLSNTSLQNKNSIAQAEPFWLRKINPRISTSISNQLLTDLICCYGSLETPRPLNREIRRINRIVNDVTSVLKVLTKHCPPHTGTTCLILIPHASVHTASCNKPTLVPVRNTHSEQVNQLDYLAQFVNKTAEQGREAVVKTLAGFGLTGYPQ</sequence>
<evidence type="ECO:0000313" key="2">
    <source>
        <dbReference type="Proteomes" id="UP001283361"/>
    </source>
</evidence>